<evidence type="ECO:0000256" key="3">
    <source>
        <dbReference type="ARBA" id="ARBA00023163"/>
    </source>
</evidence>
<dbReference type="Gene3D" id="1.10.10.60">
    <property type="entry name" value="Homeodomain-like"/>
    <property type="match status" value="1"/>
</dbReference>
<reference evidence="7 8" key="1">
    <citation type="submission" date="2024-02" db="EMBL/GenBank/DDBJ databases">
        <authorList>
            <person name="Vignale AGUSTIN F."/>
            <person name="Sosa J E."/>
            <person name="Modenutti C."/>
        </authorList>
    </citation>
    <scope>NUCLEOTIDE SEQUENCE [LARGE SCALE GENOMIC DNA]</scope>
</reference>
<accession>A0ABC8UEP5</accession>
<dbReference type="CDD" id="cd00167">
    <property type="entry name" value="SANT"/>
    <property type="match status" value="1"/>
</dbReference>
<dbReference type="GO" id="GO:0009908">
    <property type="term" value="P:flower development"/>
    <property type="evidence" value="ECO:0007669"/>
    <property type="project" value="UniProtKB-ARBA"/>
</dbReference>
<dbReference type="PANTHER" id="PTHR43952:SF13">
    <property type="entry name" value="OS05G0567600 PROTEIN"/>
    <property type="match status" value="1"/>
</dbReference>
<keyword evidence="4" id="KW-0539">Nucleus</keyword>
<keyword evidence="8" id="KW-1185">Reference proteome</keyword>
<dbReference type="InterPro" id="IPR017884">
    <property type="entry name" value="SANT_dom"/>
</dbReference>
<dbReference type="InterPro" id="IPR001005">
    <property type="entry name" value="SANT/Myb"/>
</dbReference>
<gene>
    <name evidence="7" type="ORF">ILEXP_LOCUS49073</name>
</gene>
<evidence type="ECO:0000256" key="1">
    <source>
        <dbReference type="ARBA" id="ARBA00004123"/>
    </source>
</evidence>
<feature type="region of interest" description="Disordered" evidence="5">
    <location>
        <begin position="71"/>
        <end position="91"/>
    </location>
</feature>
<dbReference type="PROSITE" id="PS51293">
    <property type="entry name" value="SANT"/>
    <property type="match status" value="1"/>
</dbReference>
<keyword evidence="3" id="KW-0804">Transcription</keyword>
<dbReference type="EMBL" id="CAUOFW020007414">
    <property type="protein sequence ID" value="CAK9179130.1"/>
    <property type="molecule type" value="Genomic_DNA"/>
</dbReference>
<evidence type="ECO:0000313" key="8">
    <source>
        <dbReference type="Proteomes" id="UP001642360"/>
    </source>
</evidence>
<dbReference type="SUPFAM" id="SSF46689">
    <property type="entry name" value="Homeodomain-like"/>
    <property type="match status" value="1"/>
</dbReference>
<dbReference type="InterPro" id="IPR044636">
    <property type="entry name" value="RADIALIS-like"/>
</dbReference>
<dbReference type="FunFam" id="1.10.10.60:FF:000154">
    <property type="entry name" value="Transcription factor SRM1"/>
    <property type="match status" value="1"/>
</dbReference>
<dbReference type="SMART" id="SM00717">
    <property type="entry name" value="SANT"/>
    <property type="match status" value="1"/>
</dbReference>
<keyword evidence="2" id="KW-0805">Transcription regulation</keyword>
<dbReference type="InterPro" id="IPR009057">
    <property type="entry name" value="Homeodomain-like_sf"/>
</dbReference>
<sequence length="91" mass="9704">NGAESSSSWSWAEDKAFETALVIYPDGTADRWEKIAASVQGKTVAEVKIHYALLVEDVNAIEADLIEVPSYSSSASTMKHSGSAKSNAKKA</sequence>
<dbReference type="GO" id="GO:0048262">
    <property type="term" value="P:determination of dorsal/ventral asymmetry"/>
    <property type="evidence" value="ECO:0007669"/>
    <property type="project" value="UniProtKB-ARBA"/>
</dbReference>
<evidence type="ECO:0000256" key="5">
    <source>
        <dbReference type="SAM" id="MobiDB-lite"/>
    </source>
</evidence>
<protein>
    <recommendedName>
        <fullName evidence="6">SANT domain-containing protein</fullName>
    </recommendedName>
</protein>
<name>A0ABC8UEP5_9AQUA</name>
<evidence type="ECO:0000256" key="2">
    <source>
        <dbReference type="ARBA" id="ARBA00023015"/>
    </source>
</evidence>
<evidence type="ECO:0000313" key="7">
    <source>
        <dbReference type="EMBL" id="CAK9179130.1"/>
    </source>
</evidence>
<dbReference type="Pfam" id="PF23082">
    <property type="entry name" value="Myb_DNA-binding_2"/>
    <property type="match status" value="1"/>
</dbReference>
<comment type="caution">
    <text evidence="7">The sequence shown here is derived from an EMBL/GenBank/DDBJ whole genome shotgun (WGS) entry which is preliminary data.</text>
</comment>
<feature type="domain" description="SANT" evidence="6">
    <location>
        <begin position="4"/>
        <end position="59"/>
    </location>
</feature>
<feature type="non-terminal residue" evidence="7">
    <location>
        <position position="1"/>
    </location>
</feature>
<dbReference type="Proteomes" id="UP001642360">
    <property type="component" value="Unassembled WGS sequence"/>
</dbReference>
<comment type="subcellular location">
    <subcellularLocation>
        <location evidence="1">Nucleus</location>
    </subcellularLocation>
</comment>
<evidence type="ECO:0000259" key="6">
    <source>
        <dbReference type="PROSITE" id="PS51293"/>
    </source>
</evidence>
<evidence type="ECO:0000256" key="4">
    <source>
        <dbReference type="ARBA" id="ARBA00023242"/>
    </source>
</evidence>
<proteinExistence type="predicted"/>
<dbReference type="GO" id="GO:0005634">
    <property type="term" value="C:nucleus"/>
    <property type="evidence" value="ECO:0007669"/>
    <property type="project" value="UniProtKB-SubCell"/>
</dbReference>
<dbReference type="AlphaFoldDB" id="A0ABC8UEP5"/>
<dbReference type="PANTHER" id="PTHR43952">
    <property type="entry name" value="MYB FAMILY TRANSCRIPTION FACTOR-RELATED"/>
    <property type="match status" value="1"/>
</dbReference>
<organism evidence="7 8">
    <name type="scientific">Ilex paraguariensis</name>
    <name type="common">yerba mate</name>
    <dbReference type="NCBI Taxonomy" id="185542"/>
    <lineage>
        <taxon>Eukaryota</taxon>
        <taxon>Viridiplantae</taxon>
        <taxon>Streptophyta</taxon>
        <taxon>Embryophyta</taxon>
        <taxon>Tracheophyta</taxon>
        <taxon>Spermatophyta</taxon>
        <taxon>Magnoliopsida</taxon>
        <taxon>eudicotyledons</taxon>
        <taxon>Gunneridae</taxon>
        <taxon>Pentapetalae</taxon>
        <taxon>asterids</taxon>
        <taxon>campanulids</taxon>
        <taxon>Aquifoliales</taxon>
        <taxon>Aquifoliaceae</taxon>
        <taxon>Ilex</taxon>
    </lineage>
</organism>